<dbReference type="InterPro" id="IPR002657">
    <property type="entry name" value="BilAc:Na_symport/Acr3"/>
</dbReference>
<feature type="transmembrane region" description="Helical" evidence="5">
    <location>
        <begin position="79"/>
        <end position="97"/>
    </location>
</feature>
<organism evidence="6 7">
    <name type="scientific">Adhaeribacter terrigena</name>
    <dbReference type="NCBI Taxonomy" id="2793070"/>
    <lineage>
        <taxon>Bacteria</taxon>
        <taxon>Pseudomonadati</taxon>
        <taxon>Bacteroidota</taxon>
        <taxon>Cytophagia</taxon>
        <taxon>Cytophagales</taxon>
        <taxon>Hymenobacteraceae</taxon>
        <taxon>Adhaeribacter</taxon>
    </lineage>
</organism>
<proteinExistence type="predicted"/>
<evidence type="ECO:0000313" key="6">
    <source>
        <dbReference type="EMBL" id="MBK0404694.1"/>
    </source>
</evidence>
<evidence type="ECO:0000256" key="5">
    <source>
        <dbReference type="SAM" id="Phobius"/>
    </source>
</evidence>
<evidence type="ECO:0008006" key="8">
    <source>
        <dbReference type="Google" id="ProtNLM"/>
    </source>
</evidence>
<evidence type="ECO:0000256" key="4">
    <source>
        <dbReference type="ARBA" id="ARBA00023136"/>
    </source>
</evidence>
<evidence type="ECO:0000256" key="2">
    <source>
        <dbReference type="ARBA" id="ARBA00022692"/>
    </source>
</evidence>
<feature type="transmembrane region" description="Helical" evidence="5">
    <location>
        <begin position="31"/>
        <end position="59"/>
    </location>
</feature>
<keyword evidence="7" id="KW-1185">Reference proteome</keyword>
<keyword evidence="3 5" id="KW-1133">Transmembrane helix</keyword>
<sequence>MGFGLKASPGAAFYLFRNPAQLLRSVLAMNIIMPLVGISMALILDLLLLVKVALIAISVSPLAPIFPKKPLRAGGREEYIIGLMMAVSLFSIILIPITMELIEKIAHKPISISSKAILITVLVTVIIPLAFGIAIRHFIPVLSEKITNVVARIAQVILIITVIPVLFKVLPSILQLIGNGTVLAIAAFVGIGVLVGHILGGPAGEDRTVLALATATRHPAIAITLASANLPDHKLVPATILLYLLINAVVVIPYLKWLQKAKTEMY</sequence>
<reference evidence="6 7" key="1">
    <citation type="submission" date="2020-12" db="EMBL/GenBank/DDBJ databases">
        <title>Bacterial novel species Adhaeribacter sp. BT258 isolated from soil.</title>
        <authorList>
            <person name="Jung H.-Y."/>
        </authorList>
    </citation>
    <scope>NUCLEOTIDE SEQUENCE [LARGE SCALE GENOMIC DNA]</scope>
    <source>
        <strain evidence="6 7">BT258</strain>
    </source>
</reference>
<dbReference type="InterPro" id="IPR038770">
    <property type="entry name" value="Na+/solute_symporter_sf"/>
</dbReference>
<comment type="subcellular location">
    <subcellularLocation>
        <location evidence="1">Membrane</location>
        <topology evidence="1">Multi-pass membrane protein</topology>
    </subcellularLocation>
</comment>
<dbReference type="EMBL" id="JAEHFX010000011">
    <property type="protein sequence ID" value="MBK0404694.1"/>
    <property type="molecule type" value="Genomic_DNA"/>
</dbReference>
<evidence type="ECO:0000256" key="1">
    <source>
        <dbReference type="ARBA" id="ARBA00004141"/>
    </source>
</evidence>
<feature type="transmembrane region" description="Helical" evidence="5">
    <location>
        <begin position="117"/>
        <end position="139"/>
    </location>
</feature>
<protein>
    <recommendedName>
        <fullName evidence="8">Bile acid:Na+ symporter, BASS family</fullName>
    </recommendedName>
</protein>
<feature type="transmembrane region" description="Helical" evidence="5">
    <location>
        <begin position="151"/>
        <end position="170"/>
    </location>
</feature>
<keyword evidence="2 5" id="KW-0812">Transmembrane</keyword>
<feature type="transmembrane region" description="Helical" evidence="5">
    <location>
        <begin position="235"/>
        <end position="255"/>
    </location>
</feature>
<evidence type="ECO:0000313" key="7">
    <source>
        <dbReference type="Proteomes" id="UP000644147"/>
    </source>
</evidence>
<evidence type="ECO:0000256" key="3">
    <source>
        <dbReference type="ARBA" id="ARBA00022989"/>
    </source>
</evidence>
<accession>A0ABS1C5P7</accession>
<keyword evidence="4 5" id="KW-0472">Membrane</keyword>
<dbReference type="Proteomes" id="UP000644147">
    <property type="component" value="Unassembled WGS sequence"/>
</dbReference>
<dbReference type="Gene3D" id="1.20.1530.20">
    <property type="match status" value="1"/>
</dbReference>
<feature type="transmembrane region" description="Helical" evidence="5">
    <location>
        <begin position="182"/>
        <end position="200"/>
    </location>
</feature>
<name>A0ABS1C5P7_9BACT</name>
<gene>
    <name evidence="6" type="ORF">I5M27_16995</name>
</gene>
<comment type="caution">
    <text evidence="6">The sequence shown here is derived from an EMBL/GenBank/DDBJ whole genome shotgun (WGS) entry which is preliminary data.</text>
</comment>
<dbReference type="Pfam" id="PF01758">
    <property type="entry name" value="SBF"/>
    <property type="match status" value="1"/>
</dbReference>